<protein>
    <submittedName>
        <fullName evidence="1">Uncharacterized protein</fullName>
    </submittedName>
</protein>
<sequence length="68" mass="7890">MDYNIVKKEIGNLLEGIALLEQLIYARIETDTDLYWTDIIQLELEEQSRLGNMALQYNLSSEDILSII</sequence>
<name>A0AAE4BUI6_9BACT</name>
<accession>A0AAE4BUI6</accession>
<reference evidence="1" key="1">
    <citation type="submission" date="2023-07" db="EMBL/GenBank/DDBJ databases">
        <title>Genomic Encyclopedia of Type Strains, Phase IV (KMG-IV): sequencing the most valuable type-strain genomes for metagenomic binning, comparative biology and taxonomic classification.</title>
        <authorList>
            <person name="Goeker M."/>
        </authorList>
    </citation>
    <scope>NUCLEOTIDE SEQUENCE</scope>
    <source>
        <strain evidence="1">DSM 26174</strain>
    </source>
</reference>
<proteinExistence type="predicted"/>
<gene>
    <name evidence="1" type="ORF">HNQ88_004913</name>
</gene>
<keyword evidence="2" id="KW-1185">Reference proteome</keyword>
<organism evidence="1 2">
    <name type="scientific">Aureibacter tunicatorum</name>
    <dbReference type="NCBI Taxonomy" id="866807"/>
    <lineage>
        <taxon>Bacteria</taxon>
        <taxon>Pseudomonadati</taxon>
        <taxon>Bacteroidota</taxon>
        <taxon>Cytophagia</taxon>
        <taxon>Cytophagales</taxon>
        <taxon>Persicobacteraceae</taxon>
        <taxon>Aureibacter</taxon>
    </lineage>
</organism>
<dbReference type="Proteomes" id="UP001185092">
    <property type="component" value="Unassembled WGS sequence"/>
</dbReference>
<comment type="caution">
    <text evidence="1">The sequence shown here is derived from an EMBL/GenBank/DDBJ whole genome shotgun (WGS) entry which is preliminary data.</text>
</comment>
<dbReference type="EMBL" id="JAVDQD010000012">
    <property type="protein sequence ID" value="MDR6241826.1"/>
    <property type="molecule type" value="Genomic_DNA"/>
</dbReference>
<dbReference type="RefSeq" id="WP_309942952.1">
    <property type="nucleotide sequence ID" value="NZ_AP025307.1"/>
</dbReference>
<evidence type="ECO:0000313" key="2">
    <source>
        <dbReference type="Proteomes" id="UP001185092"/>
    </source>
</evidence>
<dbReference type="AlphaFoldDB" id="A0AAE4BUI6"/>
<evidence type="ECO:0000313" key="1">
    <source>
        <dbReference type="EMBL" id="MDR6241826.1"/>
    </source>
</evidence>